<organism evidence="9 10">
    <name type="scientific">Candidatus Amesbacteria bacterium RIFCSPLOWO2_01_FULL_48_25</name>
    <dbReference type="NCBI Taxonomy" id="1797259"/>
    <lineage>
        <taxon>Bacteria</taxon>
        <taxon>Candidatus Amesiibacteriota</taxon>
    </lineage>
</organism>
<feature type="transmembrane region" description="Helical" evidence="7">
    <location>
        <begin position="122"/>
        <end position="141"/>
    </location>
</feature>
<dbReference type="PANTHER" id="PTHR43731">
    <property type="entry name" value="RHOMBOID PROTEASE"/>
    <property type="match status" value="1"/>
</dbReference>
<keyword evidence="4" id="KW-0378">Hydrolase</keyword>
<dbReference type="Proteomes" id="UP000177080">
    <property type="component" value="Unassembled WGS sequence"/>
</dbReference>
<dbReference type="InterPro" id="IPR035952">
    <property type="entry name" value="Rhomboid-like_sf"/>
</dbReference>
<dbReference type="GO" id="GO:0004252">
    <property type="term" value="F:serine-type endopeptidase activity"/>
    <property type="evidence" value="ECO:0007669"/>
    <property type="project" value="InterPro"/>
</dbReference>
<feature type="transmembrane region" description="Helical" evidence="7">
    <location>
        <begin position="162"/>
        <end position="183"/>
    </location>
</feature>
<evidence type="ECO:0000256" key="7">
    <source>
        <dbReference type="SAM" id="Phobius"/>
    </source>
</evidence>
<dbReference type="SUPFAM" id="SSF144091">
    <property type="entry name" value="Rhomboid-like"/>
    <property type="match status" value="1"/>
</dbReference>
<name>A0A1F4ZBZ3_9BACT</name>
<reference evidence="9 10" key="1">
    <citation type="journal article" date="2016" name="Nat. Commun.">
        <title>Thousands of microbial genomes shed light on interconnected biogeochemical processes in an aquifer system.</title>
        <authorList>
            <person name="Anantharaman K."/>
            <person name="Brown C.T."/>
            <person name="Hug L.A."/>
            <person name="Sharon I."/>
            <person name="Castelle C.J."/>
            <person name="Probst A.J."/>
            <person name="Thomas B.C."/>
            <person name="Singh A."/>
            <person name="Wilkins M.J."/>
            <person name="Karaoz U."/>
            <person name="Brodie E.L."/>
            <person name="Williams K.H."/>
            <person name="Hubbard S.S."/>
            <person name="Banfield J.F."/>
        </authorList>
    </citation>
    <scope>NUCLEOTIDE SEQUENCE [LARGE SCALE GENOMIC DNA]</scope>
</reference>
<dbReference type="STRING" id="1797259.A2989_04030"/>
<dbReference type="GO" id="GO:0016020">
    <property type="term" value="C:membrane"/>
    <property type="evidence" value="ECO:0007669"/>
    <property type="project" value="UniProtKB-SubCell"/>
</dbReference>
<gene>
    <name evidence="9" type="ORF">A2989_04030</name>
</gene>
<evidence type="ECO:0000256" key="5">
    <source>
        <dbReference type="ARBA" id="ARBA00022989"/>
    </source>
</evidence>
<evidence type="ECO:0000256" key="6">
    <source>
        <dbReference type="ARBA" id="ARBA00023136"/>
    </source>
</evidence>
<comment type="similarity">
    <text evidence="2">Belongs to the peptidase S54 family.</text>
</comment>
<feature type="domain" description="Peptidase S54 rhomboid" evidence="8">
    <location>
        <begin position="59"/>
        <end position="209"/>
    </location>
</feature>
<keyword evidence="3 7" id="KW-0812">Transmembrane</keyword>
<feature type="transmembrane region" description="Helical" evidence="7">
    <location>
        <begin position="12"/>
        <end position="33"/>
    </location>
</feature>
<comment type="caution">
    <text evidence="9">The sequence shown here is derived from an EMBL/GenBank/DDBJ whole genome shotgun (WGS) entry which is preliminary data.</text>
</comment>
<dbReference type="Pfam" id="PF01694">
    <property type="entry name" value="Rhomboid"/>
    <property type="match status" value="1"/>
</dbReference>
<dbReference type="Gene3D" id="1.20.1540.10">
    <property type="entry name" value="Rhomboid-like"/>
    <property type="match status" value="1"/>
</dbReference>
<sequence length="211" mass="23212">MIPLRDHNKSLTWPVVTYLLIGINLWVFFQMWGMSPSGLEEFVETWSVRPASIMSGMGLVTLLTSMFLHGGIAHVLGNMLFLHIFGDNLEDRLGHIGYLIYYLVSGVAGSVAQIWADPSSTIPMLGASGAIAGLMGGYLVLFPRHRIDVLIPWGFWFEELTLPAWTMLIYWIIFQVFGSLGSLGVDGGGIAYMAHVGGFAAGVVLVKFFLR</sequence>
<dbReference type="InterPro" id="IPR050925">
    <property type="entry name" value="Rhomboid_protease_S54"/>
</dbReference>
<evidence type="ECO:0000313" key="9">
    <source>
        <dbReference type="EMBL" id="OGD03812.1"/>
    </source>
</evidence>
<evidence type="ECO:0000256" key="3">
    <source>
        <dbReference type="ARBA" id="ARBA00022692"/>
    </source>
</evidence>
<comment type="subcellular location">
    <subcellularLocation>
        <location evidence="1">Membrane</location>
        <topology evidence="1">Multi-pass membrane protein</topology>
    </subcellularLocation>
</comment>
<proteinExistence type="inferred from homology"/>
<accession>A0A1F4ZBZ3</accession>
<protein>
    <recommendedName>
        <fullName evidence="8">Peptidase S54 rhomboid domain-containing protein</fullName>
    </recommendedName>
</protein>
<evidence type="ECO:0000259" key="8">
    <source>
        <dbReference type="Pfam" id="PF01694"/>
    </source>
</evidence>
<feature type="transmembrane region" description="Helical" evidence="7">
    <location>
        <begin position="53"/>
        <end position="77"/>
    </location>
</feature>
<keyword evidence="6 7" id="KW-0472">Membrane</keyword>
<dbReference type="InterPro" id="IPR022764">
    <property type="entry name" value="Peptidase_S54_rhomboid_dom"/>
</dbReference>
<evidence type="ECO:0000313" key="10">
    <source>
        <dbReference type="Proteomes" id="UP000177080"/>
    </source>
</evidence>
<dbReference type="AlphaFoldDB" id="A0A1F4ZBZ3"/>
<keyword evidence="5 7" id="KW-1133">Transmembrane helix</keyword>
<feature type="transmembrane region" description="Helical" evidence="7">
    <location>
        <begin position="189"/>
        <end position="210"/>
    </location>
</feature>
<evidence type="ECO:0000256" key="2">
    <source>
        <dbReference type="ARBA" id="ARBA00009045"/>
    </source>
</evidence>
<dbReference type="EMBL" id="MEXN01000005">
    <property type="protein sequence ID" value="OGD03812.1"/>
    <property type="molecule type" value="Genomic_DNA"/>
</dbReference>
<evidence type="ECO:0000256" key="1">
    <source>
        <dbReference type="ARBA" id="ARBA00004141"/>
    </source>
</evidence>
<feature type="transmembrane region" description="Helical" evidence="7">
    <location>
        <begin position="98"/>
        <end position="116"/>
    </location>
</feature>
<dbReference type="PANTHER" id="PTHR43731:SF14">
    <property type="entry name" value="PRESENILIN-ASSOCIATED RHOMBOID-LIKE PROTEIN, MITOCHONDRIAL"/>
    <property type="match status" value="1"/>
</dbReference>
<evidence type="ECO:0000256" key="4">
    <source>
        <dbReference type="ARBA" id="ARBA00022801"/>
    </source>
</evidence>